<proteinExistence type="predicted"/>
<keyword evidence="2" id="KW-1185">Reference proteome</keyword>
<dbReference type="EMBL" id="LWCI01000066">
    <property type="protein sequence ID" value="KZS65370.1"/>
    <property type="molecule type" value="Genomic_DNA"/>
</dbReference>
<comment type="caution">
    <text evidence="1">The sequence shown here is derived from an EMBL/GenBank/DDBJ whole genome shotgun (WGS) entry which is preliminary data.</text>
</comment>
<protein>
    <submittedName>
        <fullName evidence="1">Uncharacterized protein</fullName>
    </submittedName>
</protein>
<gene>
    <name evidence="1" type="ORF">A4G28_25170</name>
</gene>
<organism evidence="1 2">
    <name type="scientific">Mycobacterium ostraviense</name>
    <dbReference type="NCBI Taxonomy" id="2738409"/>
    <lineage>
        <taxon>Bacteria</taxon>
        <taxon>Bacillati</taxon>
        <taxon>Actinomycetota</taxon>
        <taxon>Actinomycetes</taxon>
        <taxon>Mycobacteriales</taxon>
        <taxon>Mycobacteriaceae</taxon>
        <taxon>Mycobacterium</taxon>
    </lineage>
</organism>
<dbReference type="AlphaFoldDB" id="A0A164CZC6"/>
<dbReference type="Proteomes" id="UP000077342">
    <property type="component" value="Unassembled WGS sequence"/>
</dbReference>
<reference evidence="2" key="1">
    <citation type="submission" date="2016-04" db="EMBL/GenBank/DDBJ databases">
        <authorList>
            <person name="Strapagiel D."/>
            <person name="Borowka P."/>
            <person name="Marciniak B."/>
            <person name="Bakula Z."/>
            <person name="Van Ingen J."/>
            <person name="Safianowska A."/>
            <person name="Dziadek J."/>
            <person name="Jagielski T."/>
        </authorList>
    </citation>
    <scope>NUCLEOTIDE SEQUENCE [LARGE SCALE GENOMIC DNA]</scope>
    <source>
        <strain evidence="2">1010001458</strain>
    </source>
</reference>
<evidence type="ECO:0000313" key="1">
    <source>
        <dbReference type="EMBL" id="KZS65370.1"/>
    </source>
</evidence>
<sequence>MRCPRTGRLNTTEKRWLDVNGTAADPAAFVNPPDQLSAARSPALSGLERVATEFTYHRHDADRLDGLYRPVSRSGVERCRD</sequence>
<accession>A0A164CZC6</accession>
<evidence type="ECO:0000313" key="2">
    <source>
        <dbReference type="Proteomes" id="UP000077342"/>
    </source>
</evidence>
<name>A0A164CZC6_9MYCO</name>